<proteinExistence type="predicted"/>
<gene>
    <name evidence="1" type="ORF">F8M41_011233</name>
</gene>
<dbReference type="InterPro" id="IPR039685">
    <property type="entry name" value="FANCE"/>
</dbReference>
<dbReference type="EMBL" id="WTPW01000231">
    <property type="protein sequence ID" value="KAF0532448.1"/>
    <property type="molecule type" value="Genomic_DNA"/>
</dbReference>
<organism evidence="1 2">
    <name type="scientific">Gigaspora margarita</name>
    <dbReference type="NCBI Taxonomy" id="4874"/>
    <lineage>
        <taxon>Eukaryota</taxon>
        <taxon>Fungi</taxon>
        <taxon>Fungi incertae sedis</taxon>
        <taxon>Mucoromycota</taxon>
        <taxon>Glomeromycotina</taxon>
        <taxon>Glomeromycetes</taxon>
        <taxon>Diversisporales</taxon>
        <taxon>Gigasporaceae</taxon>
        <taxon>Gigaspora</taxon>
    </lineage>
</organism>
<dbReference type="GO" id="GO:0036297">
    <property type="term" value="P:interstrand cross-link repair"/>
    <property type="evidence" value="ECO:0007669"/>
    <property type="project" value="InterPro"/>
</dbReference>
<dbReference type="GO" id="GO:0043240">
    <property type="term" value="C:Fanconi anaemia nuclear complex"/>
    <property type="evidence" value="ECO:0007669"/>
    <property type="project" value="InterPro"/>
</dbReference>
<accession>A0A8H4AU11</accession>
<keyword evidence="2" id="KW-1185">Reference proteome</keyword>
<evidence type="ECO:0000313" key="2">
    <source>
        <dbReference type="Proteomes" id="UP000439903"/>
    </source>
</evidence>
<comment type="caution">
    <text evidence="1">The sequence shown here is derived from an EMBL/GenBank/DDBJ whole genome shotgun (WGS) entry which is preliminary data.</text>
</comment>
<protein>
    <submittedName>
        <fullName evidence="1">Fanconi anemia group e protein</fullName>
    </submittedName>
</protein>
<dbReference type="AlphaFoldDB" id="A0A8H4AU11"/>
<dbReference type="OrthoDB" id="2449818at2759"/>
<evidence type="ECO:0000313" key="1">
    <source>
        <dbReference type="EMBL" id="KAF0532448.1"/>
    </source>
</evidence>
<name>A0A8H4AU11_GIGMA</name>
<sequence>MSKFHPLHEQLLCEWKLKLSKTEKFFPCPTLNGLFKDEDKIFDNFMQNLLEVQGSKHHEEKLTSQPIFVPKNYIVNRRIQKKRKTLPISNEENLYHDESVKSLSQEIEFELNHDESVKSSSQEVECEIDSYLFQSLKAKLMIGKADEILPDFDILMRLPLAQLNKIFKDLDISQLDDVVLAILCNEIVKHENIAYQNYVVFFKYGLLEKVRNIKSKPSRNFLANISNIAKAKSKPMVYGLLLPLITEFDISQPQLEVIARIIDSGLSEESIVALLNELFSDSYPSTSQIINSTSKDSYSLQIKWSPTTIDVLFSIFNQKFDLKEAASQHIIPKFLRHLDFNIELSPNDKKLGQLLMLLVTKHSKDFMENLEEIKVIAEKSKSFIKRGVLGQITNLMKKSR</sequence>
<reference evidence="1 2" key="1">
    <citation type="journal article" date="2019" name="Environ. Microbiol.">
        <title>At the nexus of three kingdoms: the genome of the mycorrhizal fungus Gigaspora margarita provides insights into plant, endobacterial and fungal interactions.</title>
        <authorList>
            <person name="Venice F."/>
            <person name="Ghignone S."/>
            <person name="Salvioli di Fossalunga A."/>
            <person name="Amselem J."/>
            <person name="Novero M."/>
            <person name="Xianan X."/>
            <person name="Sedzielewska Toro K."/>
            <person name="Morin E."/>
            <person name="Lipzen A."/>
            <person name="Grigoriev I.V."/>
            <person name="Henrissat B."/>
            <person name="Martin F.M."/>
            <person name="Bonfante P."/>
        </authorList>
    </citation>
    <scope>NUCLEOTIDE SEQUENCE [LARGE SCALE GENOMIC DNA]</scope>
    <source>
        <strain evidence="1 2">BEG34</strain>
    </source>
</reference>
<dbReference type="PANTHER" id="PTHR32094:SF5">
    <property type="entry name" value="FANCONI ANEMIA GROUP E PROTEIN"/>
    <property type="match status" value="1"/>
</dbReference>
<dbReference type="Proteomes" id="UP000439903">
    <property type="component" value="Unassembled WGS sequence"/>
</dbReference>
<dbReference type="Gene3D" id="1.25.40.480">
    <property type="match status" value="1"/>
</dbReference>
<dbReference type="PANTHER" id="PTHR32094">
    <property type="entry name" value="FANCONI ANEMIA GROUP E PROTEIN"/>
    <property type="match status" value="1"/>
</dbReference>